<proteinExistence type="predicted"/>
<dbReference type="EMBL" id="GBXM01080484">
    <property type="protein sequence ID" value="JAH28093.1"/>
    <property type="molecule type" value="Transcribed_RNA"/>
</dbReference>
<evidence type="ECO:0000256" key="1">
    <source>
        <dbReference type="SAM" id="Phobius"/>
    </source>
</evidence>
<name>A0A0E9RID0_ANGAN</name>
<evidence type="ECO:0000313" key="2">
    <source>
        <dbReference type="EMBL" id="JAH28093.1"/>
    </source>
</evidence>
<feature type="transmembrane region" description="Helical" evidence="1">
    <location>
        <begin position="72"/>
        <end position="92"/>
    </location>
</feature>
<keyword evidence="1" id="KW-1133">Transmembrane helix</keyword>
<protein>
    <submittedName>
        <fullName evidence="2">Uncharacterized protein</fullName>
    </submittedName>
</protein>
<keyword evidence="1" id="KW-0472">Membrane</keyword>
<keyword evidence="1" id="KW-0812">Transmembrane</keyword>
<accession>A0A0E9RID0</accession>
<sequence length="97" mass="11600">MIKRNFIYTDVQYVKLCIFYVYQYIENDGAYLCRCFYIVVLLRCTGQCYSVLYCTDSKRNHLFSVTTRLNAHILHICIYMHVCMYIHLAISLKQSTM</sequence>
<dbReference type="AlphaFoldDB" id="A0A0E9RID0"/>
<reference evidence="2" key="2">
    <citation type="journal article" date="2015" name="Fish Shellfish Immunol.">
        <title>Early steps in the European eel (Anguilla anguilla)-Vibrio vulnificus interaction in the gills: Role of the RtxA13 toxin.</title>
        <authorList>
            <person name="Callol A."/>
            <person name="Pajuelo D."/>
            <person name="Ebbesson L."/>
            <person name="Teles M."/>
            <person name="MacKenzie S."/>
            <person name="Amaro C."/>
        </authorList>
    </citation>
    <scope>NUCLEOTIDE SEQUENCE</scope>
</reference>
<organism evidence="2">
    <name type="scientific">Anguilla anguilla</name>
    <name type="common">European freshwater eel</name>
    <name type="synonym">Muraena anguilla</name>
    <dbReference type="NCBI Taxonomy" id="7936"/>
    <lineage>
        <taxon>Eukaryota</taxon>
        <taxon>Metazoa</taxon>
        <taxon>Chordata</taxon>
        <taxon>Craniata</taxon>
        <taxon>Vertebrata</taxon>
        <taxon>Euteleostomi</taxon>
        <taxon>Actinopterygii</taxon>
        <taxon>Neopterygii</taxon>
        <taxon>Teleostei</taxon>
        <taxon>Anguilliformes</taxon>
        <taxon>Anguillidae</taxon>
        <taxon>Anguilla</taxon>
    </lineage>
</organism>
<reference evidence="2" key="1">
    <citation type="submission" date="2014-11" db="EMBL/GenBank/DDBJ databases">
        <authorList>
            <person name="Amaro Gonzalez C."/>
        </authorList>
    </citation>
    <scope>NUCLEOTIDE SEQUENCE</scope>
</reference>